<evidence type="ECO:0000256" key="7">
    <source>
        <dbReference type="ARBA" id="ARBA00022840"/>
    </source>
</evidence>
<evidence type="ECO:0000256" key="5">
    <source>
        <dbReference type="ARBA" id="ARBA00022741"/>
    </source>
</evidence>
<evidence type="ECO:0000256" key="10">
    <source>
        <dbReference type="PROSITE-ProRule" id="PRU00706"/>
    </source>
</evidence>
<keyword evidence="3 9" id="KW-0820">tRNA-binding</keyword>
<evidence type="ECO:0000256" key="9">
    <source>
        <dbReference type="PROSITE-ProRule" id="PRU00209"/>
    </source>
</evidence>
<dbReference type="FunFam" id="3.30.70.141:FF:000002">
    <property type="entry name" value="Nucleoside diphosphate kinase"/>
    <property type="match status" value="1"/>
</dbReference>
<dbReference type="GO" id="GO:0004550">
    <property type="term" value="F:nucleoside diphosphate kinase activity"/>
    <property type="evidence" value="ECO:0007669"/>
    <property type="project" value="UniProtKB-EC"/>
</dbReference>
<dbReference type="Proteomes" id="UP000887572">
    <property type="component" value="Unplaced"/>
</dbReference>
<feature type="binding site" evidence="10">
    <location>
        <position position="251"/>
    </location>
    <ligand>
        <name>ATP</name>
        <dbReference type="ChEBI" id="CHEBI:30616"/>
    </ligand>
</feature>
<evidence type="ECO:0000256" key="8">
    <source>
        <dbReference type="ARBA" id="ARBA00022884"/>
    </source>
</evidence>
<dbReference type="WBParaSite" id="Gr19_v10_g8239.t1">
    <property type="protein sequence ID" value="Gr19_v10_g8239.t1"/>
    <property type="gene ID" value="Gr19_v10_g8239"/>
</dbReference>
<dbReference type="GO" id="GO:0000049">
    <property type="term" value="F:tRNA binding"/>
    <property type="evidence" value="ECO:0007669"/>
    <property type="project" value="UniProtKB-UniRule"/>
</dbReference>
<dbReference type="AlphaFoldDB" id="A0A914IAR7"/>
<keyword evidence="5 12" id="KW-0547">Nucleotide-binding</keyword>
<protein>
    <recommendedName>
        <fullName evidence="12">Nucleoside diphosphate kinase</fullName>
        <ecNumber evidence="12">2.7.4.6</ecNumber>
    </recommendedName>
</protein>
<dbReference type="NCBIfam" id="NF001908">
    <property type="entry name" value="PRK00668.1"/>
    <property type="match status" value="1"/>
</dbReference>
<dbReference type="HAMAP" id="MF_00451">
    <property type="entry name" value="NDP_kinase"/>
    <property type="match status" value="1"/>
</dbReference>
<name>A0A914IAR7_GLORO</name>
<dbReference type="PRINTS" id="PR01243">
    <property type="entry name" value="NUCDPKINASE"/>
</dbReference>
<dbReference type="Gene3D" id="2.40.50.140">
    <property type="entry name" value="Nucleic acid-binding proteins"/>
    <property type="match status" value="1"/>
</dbReference>
<dbReference type="GO" id="GO:0006228">
    <property type="term" value="P:UTP biosynthetic process"/>
    <property type="evidence" value="ECO:0007669"/>
    <property type="project" value="InterPro"/>
</dbReference>
<dbReference type="PROSITE" id="PS51374">
    <property type="entry name" value="NDPK_LIKE"/>
    <property type="match status" value="1"/>
</dbReference>
<feature type="domain" description="TRNA-binding" evidence="13">
    <location>
        <begin position="330"/>
        <end position="436"/>
    </location>
</feature>
<accession>A0A914IAR7</accession>
<dbReference type="PROSITE" id="PS00469">
    <property type="entry name" value="NDPK"/>
    <property type="match status" value="1"/>
</dbReference>
<comment type="cofactor">
    <cofactor evidence="1">
        <name>Mg(2+)</name>
        <dbReference type="ChEBI" id="CHEBI:18420"/>
    </cofactor>
</comment>
<keyword evidence="6 12" id="KW-0418">Kinase</keyword>
<proteinExistence type="inferred from homology"/>
<sequence>MSSYFSKYPSSLYLHPNEANCGCVTISKLAMCTSAAFAGAALYINLVEQPARLRLDTANALKQFKESYTRAMPLQAGLAVISGTISAVGAYKTGEKAWAFGAALMFANLPYTLLCVMPLNKRLMATNESAVNESTRADLERWGSLHAVRTALGLVAIDSNRERTFIAIKPDGVQRGLIAKIIKQFEQRGYKLVALKLVKSSIQHLEVHYQDLKEKSFFPGLVQYMASGPIVAMVWEGLDVVKQGRVILGATNPLASAPGTIRGNFCIETGRNICHGSDSVSSALREIAHWFKPDELVEWGSAQNIKSQGAFRDFWQMRNMPIYQQIVDHSVLEHCFVHGKMPKIPLRLKKRSMLRVWTFGNVDLGESQPRTVIAGLVKYIGVEQLQNRLVVCLCNMKPSKMRGIVSHAMILCASTQEKVEPLELTDQSCKPGSLIVCDNFGRQPDKVLRKNNWELIASDLRVSDTGDCVFKGNSLRVDGEVSSLLTAPTLRNVSIK</sequence>
<dbReference type="GO" id="GO:0006241">
    <property type="term" value="P:CTP biosynthetic process"/>
    <property type="evidence" value="ECO:0007669"/>
    <property type="project" value="InterPro"/>
</dbReference>
<evidence type="ECO:0000256" key="12">
    <source>
        <dbReference type="RuleBase" id="RU004013"/>
    </source>
</evidence>
<dbReference type="InterPro" id="IPR034907">
    <property type="entry name" value="NDK-like_dom"/>
</dbReference>
<dbReference type="Pfam" id="PF08592">
    <property type="entry name" value="Anthrone_oxy"/>
    <property type="match status" value="1"/>
</dbReference>
<feature type="binding site" evidence="10">
    <location>
        <position position="217"/>
    </location>
    <ligand>
        <name>ATP</name>
        <dbReference type="ChEBI" id="CHEBI:30616"/>
    </ligand>
</feature>
<feature type="binding site" evidence="10">
    <location>
        <position position="262"/>
    </location>
    <ligand>
        <name>ATP</name>
        <dbReference type="ChEBI" id="CHEBI:30616"/>
    </ligand>
</feature>
<feature type="binding site" evidence="10">
    <location>
        <position position="169"/>
    </location>
    <ligand>
        <name>ATP</name>
        <dbReference type="ChEBI" id="CHEBI:30616"/>
    </ligand>
</feature>
<dbReference type="InterPro" id="IPR012340">
    <property type="entry name" value="NA-bd_OB-fold"/>
</dbReference>
<dbReference type="GO" id="GO:0006183">
    <property type="term" value="P:GTP biosynthetic process"/>
    <property type="evidence" value="ECO:0007669"/>
    <property type="project" value="InterPro"/>
</dbReference>
<dbReference type="InterPro" id="IPR036850">
    <property type="entry name" value="NDK-like_dom_sf"/>
</dbReference>
<dbReference type="InterPro" id="IPR002547">
    <property type="entry name" value="tRNA-bd_dom"/>
</dbReference>
<evidence type="ECO:0000256" key="11">
    <source>
        <dbReference type="RuleBase" id="RU004011"/>
    </source>
</evidence>
<dbReference type="SUPFAM" id="SSF54919">
    <property type="entry name" value="Nucleoside diphosphate kinase, NDK"/>
    <property type="match status" value="1"/>
</dbReference>
<evidence type="ECO:0000313" key="15">
    <source>
        <dbReference type="WBParaSite" id="Gr19_v10_g8239.t1"/>
    </source>
</evidence>
<dbReference type="GO" id="GO:0005524">
    <property type="term" value="F:ATP binding"/>
    <property type="evidence" value="ECO:0007669"/>
    <property type="project" value="UniProtKB-KW"/>
</dbReference>
<dbReference type="SMART" id="SM00562">
    <property type="entry name" value="NDK"/>
    <property type="match status" value="1"/>
</dbReference>
<feature type="binding site" evidence="10">
    <location>
        <position position="272"/>
    </location>
    <ligand>
        <name>ATP</name>
        <dbReference type="ChEBI" id="CHEBI:30616"/>
    </ligand>
</feature>
<evidence type="ECO:0000259" key="13">
    <source>
        <dbReference type="PROSITE" id="PS50886"/>
    </source>
</evidence>
<dbReference type="CDD" id="cd04413">
    <property type="entry name" value="NDPk_I"/>
    <property type="match status" value="1"/>
</dbReference>
<feature type="active site" description="Pros-phosphohistidine intermediate" evidence="10">
    <location>
        <position position="275"/>
    </location>
</feature>
<dbReference type="PANTHER" id="PTHR11349">
    <property type="entry name" value="NUCLEOSIDE DIPHOSPHATE KINASE"/>
    <property type="match status" value="1"/>
</dbReference>
<dbReference type="InterPro" id="IPR023005">
    <property type="entry name" value="Nucleoside_diP_kinase_AS"/>
</dbReference>
<dbReference type="SUPFAM" id="SSF50249">
    <property type="entry name" value="Nucleic acid-binding proteins"/>
    <property type="match status" value="1"/>
</dbReference>
<dbReference type="Pfam" id="PF00334">
    <property type="entry name" value="NDK"/>
    <property type="match status" value="1"/>
</dbReference>
<feature type="binding site" evidence="10">
    <location>
        <position position="245"/>
    </location>
    <ligand>
        <name>ATP</name>
        <dbReference type="ChEBI" id="CHEBI:30616"/>
    </ligand>
</feature>
<evidence type="ECO:0000313" key="14">
    <source>
        <dbReference type="Proteomes" id="UP000887572"/>
    </source>
</evidence>
<dbReference type="InterPro" id="IPR013901">
    <property type="entry name" value="Anthrone_oxy"/>
</dbReference>
<dbReference type="EC" id="2.7.4.6" evidence="12"/>
<keyword evidence="14" id="KW-1185">Reference proteome</keyword>
<evidence type="ECO:0000256" key="3">
    <source>
        <dbReference type="ARBA" id="ARBA00022555"/>
    </source>
</evidence>
<evidence type="ECO:0000256" key="1">
    <source>
        <dbReference type="ARBA" id="ARBA00001946"/>
    </source>
</evidence>
<evidence type="ECO:0000256" key="4">
    <source>
        <dbReference type="ARBA" id="ARBA00022679"/>
    </source>
</evidence>
<organism evidence="14 15">
    <name type="scientific">Globodera rostochiensis</name>
    <name type="common">Golden nematode worm</name>
    <name type="synonym">Heterodera rostochiensis</name>
    <dbReference type="NCBI Taxonomy" id="31243"/>
    <lineage>
        <taxon>Eukaryota</taxon>
        <taxon>Metazoa</taxon>
        <taxon>Ecdysozoa</taxon>
        <taxon>Nematoda</taxon>
        <taxon>Chromadorea</taxon>
        <taxon>Rhabditida</taxon>
        <taxon>Tylenchina</taxon>
        <taxon>Tylenchomorpha</taxon>
        <taxon>Tylenchoidea</taxon>
        <taxon>Heteroderidae</taxon>
        <taxon>Heteroderinae</taxon>
        <taxon>Globodera</taxon>
    </lineage>
</organism>
<keyword evidence="8 9" id="KW-0694">RNA-binding</keyword>
<evidence type="ECO:0000256" key="6">
    <source>
        <dbReference type="ARBA" id="ARBA00022777"/>
    </source>
</evidence>
<comment type="similarity">
    <text evidence="2 10 11">Belongs to the NDK family.</text>
</comment>
<dbReference type="Pfam" id="PF01588">
    <property type="entry name" value="tRNA_bind"/>
    <property type="match status" value="1"/>
</dbReference>
<keyword evidence="7 12" id="KW-0067">ATP-binding</keyword>
<evidence type="ECO:0000256" key="2">
    <source>
        <dbReference type="ARBA" id="ARBA00008142"/>
    </source>
</evidence>
<dbReference type="InterPro" id="IPR001564">
    <property type="entry name" value="Nucleoside_diP_kinase"/>
</dbReference>
<dbReference type="PROSITE" id="PS50886">
    <property type="entry name" value="TRBD"/>
    <property type="match status" value="1"/>
</dbReference>
<comment type="catalytic activity">
    <reaction evidence="12">
        <text>a 2'-deoxyribonucleoside 5'-diphosphate + ATP = a 2'-deoxyribonucleoside 5'-triphosphate + ADP</text>
        <dbReference type="Rhea" id="RHEA:44640"/>
        <dbReference type="ChEBI" id="CHEBI:30616"/>
        <dbReference type="ChEBI" id="CHEBI:61560"/>
        <dbReference type="ChEBI" id="CHEBI:73316"/>
        <dbReference type="ChEBI" id="CHEBI:456216"/>
        <dbReference type="EC" id="2.7.4.6"/>
    </reaction>
</comment>
<keyword evidence="4 12" id="KW-0808">Transferase</keyword>
<dbReference type="Gene3D" id="3.30.70.141">
    <property type="entry name" value="Nucleoside diphosphate kinase-like domain"/>
    <property type="match status" value="1"/>
</dbReference>
<reference evidence="15" key="1">
    <citation type="submission" date="2022-11" db="UniProtKB">
        <authorList>
            <consortium name="WormBaseParasite"/>
        </authorList>
    </citation>
    <scope>IDENTIFICATION</scope>
</reference>